<evidence type="ECO:0000313" key="2">
    <source>
        <dbReference type="Proteomes" id="UP000314294"/>
    </source>
</evidence>
<dbReference type="Proteomes" id="UP000314294">
    <property type="component" value="Unassembled WGS sequence"/>
</dbReference>
<comment type="caution">
    <text evidence="1">The sequence shown here is derived from an EMBL/GenBank/DDBJ whole genome shotgun (WGS) entry which is preliminary data.</text>
</comment>
<dbReference type="EMBL" id="SRLO01001720">
    <property type="protein sequence ID" value="TNN35719.1"/>
    <property type="molecule type" value="Genomic_DNA"/>
</dbReference>
<dbReference type="AlphaFoldDB" id="A0A4Z2F3I3"/>
<sequence>MYVTSWMNPLHLNHHSHQGVAVLALSSDWSHWEQPHHTRVTRSIAPERTPQLKAQAVPTVATATWSPLFPWF</sequence>
<accession>A0A4Z2F3I3</accession>
<evidence type="ECO:0000313" key="1">
    <source>
        <dbReference type="EMBL" id="TNN35719.1"/>
    </source>
</evidence>
<protein>
    <submittedName>
        <fullName evidence="1">Uncharacterized protein</fullName>
    </submittedName>
</protein>
<organism evidence="1 2">
    <name type="scientific">Liparis tanakae</name>
    <name type="common">Tanaka's snailfish</name>
    <dbReference type="NCBI Taxonomy" id="230148"/>
    <lineage>
        <taxon>Eukaryota</taxon>
        <taxon>Metazoa</taxon>
        <taxon>Chordata</taxon>
        <taxon>Craniata</taxon>
        <taxon>Vertebrata</taxon>
        <taxon>Euteleostomi</taxon>
        <taxon>Actinopterygii</taxon>
        <taxon>Neopterygii</taxon>
        <taxon>Teleostei</taxon>
        <taxon>Neoteleostei</taxon>
        <taxon>Acanthomorphata</taxon>
        <taxon>Eupercaria</taxon>
        <taxon>Perciformes</taxon>
        <taxon>Cottioidei</taxon>
        <taxon>Cottales</taxon>
        <taxon>Liparidae</taxon>
        <taxon>Liparis</taxon>
    </lineage>
</organism>
<proteinExistence type="predicted"/>
<name>A0A4Z2F3I3_9TELE</name>
<gene>
    <name evidence="1" type="ORF">EYF80_054110</name>
</gene>
<keyword evidence="2" id="KW-1185">Reference proteome</keyword>
<reference evidence="1 2" key="1">
    <citation type="submission" date="2019-03" db="EMBL/GenBank/DDBJ databases">
        <title>First draft genome of Liparis tanakae, snailfish: a comprehensive survey of snailfish specific genes.</title>
        <authorList>
            <person name="Kim W."/>
            <person name="Song I."/>
            <person name="Jeong J.-H."/>
            <person name="Kim D."/>
            <person name="Kim S."/>
            <person name="Ryu S."/>
            <person name="Song J.Y."/>
            <person name="Lee S.K."/>
        </authorList>
    </citation>
    <scope>NUCLEOTIDE SEQUENCE [LARGE SCALE GENOMIC DNA]</scope>
    <source>
        <tissue evidence="1">Muscle</tissue>
    </source>
</reference>